<name>A0A454CS09_VIBHA</name>
<organism evidence="1 2">
    <name type="scientific">Vibrio harveyi</name>
    <name type="common">Beneckea harveyi</name>
    <dbReference type="NCBI Taxonomy" id="669"/>
    <lineage>
        <taxon>Bacteria</taxon>
        <taxon>Pseudomonadati</taxon>
        <taxon>Pseudomonadota</taxon>
        <taxon>Gammaproteobacteria</taxon>
        <taxon>Vibrionales</taxon>
        <taxon>Vibrionaceae</taxon>
        <taxon>Vibrio</taxon>
    </lineage>
</organism>
<proteinExistence type="predicted"/>
<dbReference type="Proteomes" id="UP000008367">
    <property type="component" value="Unassembled WGS sequence"/>
</dbReference>
<dbReference type="EMBL" id="AJSR01002200">
    <property type="protein sequence ID" value="EKM29197.1"/>
    <property type="molecule type" value="Genomic_DNA"/>
</dbReference>
<reference evidence="1 2" key="1">
    <citation type="submission" date="2012-10" db="EMBL/GenBank/DDBJ databases">
        <title>Genome sequence of Vibrio Cholerae HENC-02.</title>
        <authorList>
            <person name="Eppinger M."/>
            <person name="Hasan N.A."/>
            <person name="Sengamalay N."/>
            <person name="Hine E."/>
            <person name="Su Q."/>
            <person name="Daugherty S.C."/>
            <person name="Young S."/>
            <person name="Sadzewicz L."/>
            <person name="Tallon L."/>
            <person name="Cebula T.A."/>
            <person name="Ravel J."/>
            <person name="Colwell R.R."/>
        </authorList>
    </citation>
    <scope>NUCLEOTIDE SEQUENCE [LARGE SCALE GENOMIC DNA]</scope>
    <source>
        <strain evidence="1 2">HENC-02</strain>
    </source>
</reference>
<evidence type="ECO:0000313" key="2">
    <source>
        <dbReference type="Proteomes" id="UP000008367"/>
    </source>
</evidence>
<dbReference type="AlphaFoldDB" id="A0A454CS09"/>
<feature type="non-terminal residue" evidence="1">
    <location>
        <position position="22"/>
    </location>
</feature>
<comment type="caution">
    <text evidence="1">The sequence shown here is derived from an EMBL/GenBank/DDBJ whole genome shotgun (WGS) entry which is preliminary data.</text>
</comment>
<accession>A0A454CS09</accession>
<protein>
    <submittedName>
        <fullName evidence="1">Uncharacterized protein</fullName>
    </submittedName>
</protein>
<sequence>MIQNSLRSVLATSYASAISGST</sequence>
<evidence type="ECO:0000313" key="1">
    <source>
        <dbReference type="EMBL" id="EKM29197.1"/>
    </source>
</evidence>
<gene>
    <name evidence="1" type="ORF">VCHENC02_4976A</name>
</gene>